<organism evidence="2 3">
    <name type="scientific">Chrysochromulina tobinii</name>
    <dbReference type="NCBI Taxonomy" id="1460289"/>
    <lineage>
        <taxon>Eukaryota</taxon>
        <taxon>Haptista</taxon>
        <taxon>Haptophyta</taxon>
        <taxon>Prymnesiophyceae</taxon>
        <taxon>Prymnesiales</taxon>
        <taxon>Chrysochromulinaceae</taxon>
        <taxon>Chrysochromulina</taxon>
    </lineage>
</organism>
<reference evidence="3" key="1">
    <citation type="journal article" date="2015" name="PLoS Genet.">
        <title>Genome Sequence and Transcriptome Analyses of Chrysochromulina tobin: Metabolic Tools for Enhanced Algal Fitness in the Prominent Order Prymnesiales (Haptophyceae).</title>
        <authorList>
            <person name="Hovde B.T."/>
            <person name="Deodato C.R."/>
            <person name="Hunsperger H.M."/>
            <person name="Ryken S.A."/>
            <person name="Yost W."/>
            <person name="Jha R.K."/>
            <person name="Patterson J."/>
            <person name="Monnat R.J. Jr."/>
            <person name="Barlow S.B."/>
            <person name="Starkenburg S.R."/>
            <person name="Cattolico R.A."/>
        </authorList>
    </citation>
    <scope>NUCLEOTIDE SEQUENCE</scope>
    <source>
        <strain evidence="3">CCMP291</strain>
    </source>
</reference>
<evidence type="ECO:0000313" key="2">
    <source>
        <dbReference type="EMBL" id="KOO26333.1"/>
    </source>
</evidence>
<sequence length="191" mass="21121">MPPPPPPPTAGTSAHTAALEEACRILLLNDSAVFQLATETLYAILKNVVQHPGEDKYRRIRRGAKAFQEKLSNAKGAVRLLKAAGFVEEGEGTEDATFVLADPLSAPLVEAKAILKAVVKHRFEMDYKAKEEARQQENTAAAQKLAKLKEVSRQNGADAAADAAVERERLLKGLQIDREDRERQKDPWQWK</sequence>
<gene>
    <name evidence="2" type="ORF">Ctob_003779</name>
</gene>
<dbReference type="Pfam" id="PF09409">
    <property type="entry name" value="PUB"/>
    <property type="match status" value="1"/>
</dbReference>
<dbReference type="CDD" id="cd09212">
    <property type="entry name" value="PUB"/>
    <property type="match status" value="1"/>
</dbReference>
<proteinExistence type="predicted"/>
<protein>
    <submittedName>
        <fullName evidence="2">Protein ubxn-6</fullName>
    </submittedName>
</protein>
<name>A0A0M0JJB3_9EUKA</name>
<dbReference type="OrthoDB" id="49605at2759"/>
<dbReference type="AlphaFoldDB" id="A0A0M0JJB3"/>
<evidence type="ECO:0000259" key="1">
    <source>
        <dbReference type="Pfam" id="PF09409"/>
    </source>
</evidence>
<keyword evidence="3" id="KW-1185">Reference proteome</keyword>
<feature type="domain" description="PUB" evidence="1">
    <location>
        <begin position="33"/>
        <end position="100"/>
    </location>
</feature>
<evidence type="ECO:0000313" key="3">
    <source>
        <dbReference type="Proteomes" id="UP000037460"/>
    </source>
</evidence>
<dbReference type="Proteomes" id="UP000037460">
    <property type="component" value="Unassembled WGS sequence"/>
</dbReference>
<dbReference type="GO" id="GO:0005737">
    <property type="term" value="C:cytoplasm"/>
    <property type="evidence" value="ECO:0007669"/>
    <property type="project" value="TreeGrafter"/>
</dbReference>
<dbReference type="PANTHER" id="PTHR23153">
    <property type="entry name" value="UBX-RELATED"/>
    <property type="match status" value="1"/>
</dbReference>
<dbReference type="PANTHER" id="PTHR23153:SF38">
    <property type="entry name" value="UBX DOMAIN-CONTAINING PROTEIN 6"/>
    <property type="match status" value="1"/>
</dbReference>
<dbReference type="InterPro" id="IPR036339">
    <property type="entry name" value="PUB-like_dom_sf"/>
</dbReference>
<comment type="caution">
    <text evidence="2">The sequence shown here is derived from an EMBL/GenBank/DDBJ whole genome shotgun (WGS) entry which is preliminary data.</text>
</comment>
<dbReference type="EMBL" id="JWZX01002867">
    <property type="protein sequence ID" value="KOO26333.1"/>
    <property type="molecule type" value="Genomic_DNA"/>
</dbReference>
<dbReference type="SMART" id="SM00580">
    <property type="entry name" value="PUG"/>
    <property type="match status" value="1"/>
</dbReference>
<dbReference type="InterPro" id="IPR018997">
    <property type="entry name" value="PUB_domain"/>
</dbReference>
<dbReference type="Gene3D" id="1.20.58.2190">
    <property type="match status" value="1"/>
</dbReference>
<dbReference type="SUPFAM" id="SSF143503">
    <property type="entry name" value="PUG domain-like"/>
    <property type="match status" value="1"/>
</dbReference>
<accession>A0A0M0JJB3</accession>